<dbReference type="PANTHER" id="PTHR13864">
    <property type="entry name" value="T-CELL ACUTE LYMPHOCYTIC LEUKEMIA/STEM CELL LEUKEMIA-RELATED"/>
    <property type="match status" value="1"/>
</dbReference>
<evidence type="ECO:0000313" key="6">
    <source>
        <dbReference type="EnsemblMetazoa" id="AFAF009626-PA"/>
    </source>
</evidence>
<keyword evidence="2" id="KW-0238">DNA-binding</keyword>
<dbReference type="InterPro" id="IPR040238">
    <property type="entry name" value="TAL-like"/>
</dbReference>
<dbReference type="SUPFAM" id="SSF47459">
    <property type="entry name" value="HLH, helix-loop-helix DNA-binding domain"/>
    <property type="match status" value="1"/>
</dbReference>
<feature type="compositionally biased region" description="Basic and acidic residues" evidence="4">
    <location>
        <begin position="392"/>
        <end position="405"/>
    </location>
</feature>
<dbReference type="Proteomes" id="UP000075886">
    <property type="component" value="Unassembled WGS sequence"/>
</dbReference>
<keyword evidence="7" id="KW-1185">Reference proteome</keyword>
<feature type="compositionally biased region" description="Polar residues" evidence="4">
    <location>
        <begin position="210"/>
        <end position="243"/>
    </location>
</feature>
<name>A0A182QGD5_9DIPT</name>
<dbReference type="EnsemblMetazoa" id="AFAF009626-RA">
    <property type="protein sequence ID" value="AFAF009626-PA"/>
    <property type="gene ID" value="AFAF009626"/>
</dbReference>
<evidence type="ECO:0000313" key="7">
    <source>
        <dbReference type="Proteomes" id="UP000075886"/>
    </source>
</evidence>
<dbReference type="FunFam" id="4.10.280.10:FF:000015">
    <property type="entry name" value="T-cell acute lymphocytic leukemia 1"/>
    <property type="match status" value="1"/>
</dbReference>
<evidence type="ECO:0000256" key="2">
    <source>
        <dbReference type="ARBA" id="ARBA00023125"/>
    </source>
</evidence>
<reference evidence="6" key="2">
    <citation type="submission" date="2020-05" db="UniProtKB">
        <authorList>
            <consortium name="EnsemblMetazoa"/>
        </authorList>
    </citation>
    <scope>IDENTIFICATION</scope>
    <source>
        <strain evidence="6">FAR1</strain>
    </source>
</reference>
<dbReference type="SMART" id="SM00353">
    <property type="entry name" value="HLH"/>
    <property type="match status" value="1"/>
</dbReference>
<reference evidence="7" key="1">
    <citation type="submission" date="2014-01" db="EMBL/GenBank/DDBJ databases">
        <title>The Genome Sequence of Anopheles farauti FAR1 (V2).</title>
        <authorList>
            <consortium name="The Broad Institute Genomics Platform"/>
            <person name="Neafsey D.E."/>
            <person name="Besansky N."/>
            <person name="Howell P."/>
            <person name="Walton C."/>
            <person name="Young S.K."/>
            <person name="Zeng Q."/>
            <person name="Gargeya S."/>
            <person name="Fitzgerald M."/>
            <person name="Haas B."/>
            <person name="Abouelleil A."/>
            <person name="Allen A.W."/>
            <person name="Alvarado L."/>
            <person name="Arachchi H.M."/>
            <person name="Berlin A.M."/>
            <person name="Chapman S.B."/>
            <person name="Gainer-Dewar J."/>
            <person name="Goldberg J."/>
            <person name="Griggs A."/>
            <person name="Gujja S."/>
            <person name="Hansen M."/>
            <person name="Howarth C."/>
            <person name="Imamovic A."/>
            <person name="Ireland A."/>
            <person name="Larimer J."/>
            <person name="McCowan C."/>
            <person name="Murphy C."/>
            <person name="Pearson M."/>
            <person name="Poon T.W."/>
            <person name="Priest M."/>
            <person name="Roberts A."/>
            <person name="Saif S."/>
            <person name="Shea T."/>
            <person name="Sisk P."/>
            <person name="Sykes S."/>
            <person name="Wortman J."/>
            <person name="Nusbaum C."/>
            <person name="Birren B."/>
        </authorList>
    </citation>
    <scope>NUCLEOTIDE SEQUENCE [LARGE SCALE GENOMIC DNA]</scope>
    <source>
        <strain evidence="7">FAR1</strain>
    </source>
</reference>
<dbReference type="PROSITE" id="PS50888">
    <property type="entry name" value="BHLH"/>
    <property type="match status" value="1"/>
</dbReference>
<dbReference type="AlphaFoldDB" id="A0A182QGD5"/>
<evidence type="ECO:0000256" key="1">
    <source>
        <dbReference type="ARBA" id="ARBA00023015"/>
    </source>
</evidence>
<sequence length="405" mass="44580">MSKLGASAKGLLTTFENANASLIASALVSAGQFVVDKEVNESLRRSECDVQKRSESCFSRSPMQELSDDDISDFSSNDSDGLEDIDVKFAGHAHSAAEEHTSPNHDTCGTLVPALPILNLSGTKLGIGGNGINGSGAVVKKMFTNTRERWRQQNVSGAFAELRKLVPTHPPDKKLSKNEILRMAIRYIRLLSNVLEWQKKQEANDRTPLKQRSSSQQHLQLMQNVQTQHSLSQQHSNNENHFTGNFRENGNNLLMIVSPKSFAKATGTSSRTVKVESKVEHCPELEKIKLINKLCPPGKVTKSGTSINVARNRRKTLANAVHLESVGMNGVSINSFRSGLHVKTDLMALTQPCGTIPAMKESEIKRELTQHSQLATFDGVSRNQEYLNDDENAQKKTVEKGAKPK</sequence>
<dbReference type="InterPro" id="IPR036638">
    <property type="entry name" value="HLH_DNA-bd_sf"/>
</dbReference>
<proteinExistence type="predicted"/>
<keyword evidence="3" id="KW-0804">Transcription</keyword>
<accession>A0A182QGD5</accession>
<evidence type="ECO:0000256" key="3">
    <source>
        <dbReference type="ARBA" id="ARBA00023163"/>
    </source>
</evidence>
<dbReference type="VEuPathDB" id="VectorBase:AFAF009626"/>
<dbReference type="CDD" id="cd19708">
    <property type="entry name" value="bHLH_TS_dHLH3B_like"/>
    <property type="match status" value="1"/>
</dbReference>
<protein>
    <recommendedName>
        <fullName evidence="5">BHLH domain-containing protein</fullName>
    </recommendedName>
</protein>
<keyword evidence="1" id="KW-0805">Transcription regulation</keyword>
<feature type="domain" description="BHLH" evidence="5">
    <location>
        <begin position="139"/>
        <end position="191"/>
    </location>
</feature>
<dbReference type="GO" id="GO:0000978">
    <property type="term" value="F:RNA polymerase II cis-regulatory region sequence-specific DNA binding"/>
    <property type="evidence" value="ECO:0007669"/>
    <property type="project" value="TreeGrafter"/>
</dbReference>
<dbReference type="Gene3D" id="4.10.280.10">
    <property type="entry name" value="Helix-loop-helix DNA-binding domain"/>
    <property type="match status" value="1"/>
</dbReference>
<feature type="region of interest" description="Disordered" evidence="4">
    <location>
        <begin position="201"/>
        <end position="243"/>
    </location>
</feature>
<dbReference type="STRING" id="69004.A0A182QGD5"/>
<organism evidence="6 7">
    <name type="scientific">Anopheles farauti</name>
    <dbReference type="NCBI Taxonomy" id="69004"/>
    <lineage>
        <taxon>Eukaryota</taxon>
        <taxon>Metazoa</taxon>
        <taxon>Ecdysozoa</taxon>
        <taxon>Arthropoda</taxon>
        <taxon>Hexapoda</taxon>
        <taxon>Insecta</taxon>
        <taxon>Pterygota</taxon>
        <taxon>Neoptera</taxon>
        <taxon>Endopterygota</taxon>
        <taxon>Diptera</taxon>
        <taxon>Nematocera</taxon>
        <taxon>Culicoidea</taxon>
        <taxon>Culicidae</taxon>
        <taxon>Anophelinae</taxon>
        <taxon>Anopheles</taxon>
    </lineage>
</organism>
<dbReference type="EMBL" id="AXCN02001188">
    <property type="status" value="NOT_ANNOTATED_CDS"/>
    <property type="molecule type" value="Genomic_DNA"/>
</dbReference>
<dbReference type="Pfam" id="PF00010">
    <property type="entry name" value="HLH"/>
    <property type="match status" value="1"/>
</dbReference>
<dbReference type="PANTHER" id="PTHR13864:SF15">
    <property type="entry name" value="T-CELL ACUTE LYMPHOCYTIC LEUKEMIA PROTEIN 1 HOMOLOG-RELATED"/>
    <property type="match status" value="1"/>
</dbReference>
<feature type="region of interest" description="Disordered" evidence="4">
    <location>
        <begin position="379"/>
        <end position="405"/>
    </location>
</feature>
<evidence type="ECO:0000256" key="4">
    <source>
        <dbReference type="SAM" id="MobiDB-lite"/>
    </source>
</evidence>
<feature type="region of interest" description="Disordered" evidence="4">
    <location>
        <begin position="54"/>
        <end position="77"/>
    </location>
</feature>
<dbReference type="GO" id="GO:0046983">
    <property type="term" value="F:protein dimerization activity"/>
    <property type="evidence" value="ECO:0007669"/>
    <property type="project" value="InterPro"/>
</dbReference>
<evidence type="ECO:0000259" key="5">
    <source>
        <dbReference type="PROSITE" id="PS50888"/>
    </source>
</evidence>
<dbReference type="GO" id="GO:0000981">
    <property type="term" value="F:DNA-binding transcription factor activity, RNA polymerase II-specific"/>
    <property type="evidence" value="ECO:0007669"/>
    <property type="project" value="InterPro"/>
</dbReference>
<dbReference type="InterPro" id="IPR011598">
    <property type="entry name" value="bHLH_dom"/>
</dbReference>